<accession>A0ACB8VXX4</accession>
<dbReference type="Proteomes" id="UP000831701">
    <property type="component" value="Chromosome 17"/>
</dbReference>
<evidence type="ECO:0000313" key="1">
    <source>
        <dbReference type="EMBL" id="KAI3360344.1"/>
    </source>
</evidence>
<organism evidence="1 2">
    <name type="scientific">Scortum barcoo</name>
    <name type="common">barcoo grunter</name>
    <dbReference type="NCBI Taxonomy" id="214431"/>
    <lineage>
        <taxon>Eukaryota</taxon>
        <taxon>Metazoa</taxon>
        <taxon>Chordata</taxon>
        <taxon>Craniata</taxon>
        <taxon>Vertebrata</taxon>
        <taxon>Euteleostomi</taxon>
        <taxon>Actinopterygii</taxon>
        <taxon>Neopterygii</taxon>
        <taxon>Teleostei</taxon>
        <taxon>Neoteleostei</taxon>
        <taxon>Acanthomorphata</taxon>
        <taxon>Eupercaria</taxon>
        <taxon>Centrarchiformes</taxon>
        <taxon>Terapontoidei</taxon>
        <taxon>Terapontidae</taxon>
        <taxon>Scortum</taxon>
    </lineage>
</organism>
<keyword evidence="2" id="KW-1185">Reference proteome</keyword>
<name>A0ACB8VXX4_9TELE</name>
<evidence type="ECO:0000313" key="2">
    <source>
        <dbReference type="Proteomes" id="UP000831701"/>
    </source>
</evidence>
<dbReference type="EMBL" id="CM041547">
    <property type="protein sequence ID" value="KAI3360344.1"/>
    <property type="molecule type" value="Genomic_DNA"/>
</dbReference>
<gene>
    <name evidence="1" type="ORF">L3Q82_014661</name>
</gene>
<proteinExistence type="predicted"/>
<reference evidence="1" key="1">
    <citation type="submission" date="2022-04" db="EMBL/GenBank/DDBJ databases">
        <title>Jade perch genome.</title>
        <authorList>
            <person name="Chao B."/>
        </authorList>
    </citation>
    <scope>NUCLEOTIDE SEQUENCE</scope>
    <source>
        <strain evidence="1">CB-2022</strain>
    </source>
</reference>
<sequence length="4815" mass="537039">MEAFPMEERANDFKDLDLGADPLPLQRSLGLSWELQTDSFTFRVSRDSKPFTRRGMLSTVNGLYDPLGFASPITVQGKALVRDVSSEQYEWDTPLPPEKEMQWKAWTNSLTELEQVCIQRAYIPVSMSCCKWTELCVFADASTTAIAAVAFLRALDSEGRWHVGFVMGKSKLAPYPMHTVPRLELCAAVLAVELAELIQSELDVKLQTVRFFTDSRIVLGYIHSSSRRFYTYVANRVARIRRSTEPKQWQYVLTDENPADHGTRPIPAAHLASSSWLLGPPFLSQLSPGQDDKAESFELVQPDADKNVQPQVTCLVTKVTEQSLGATRFERFSVWKSLVRGIASLVHVAKSFSGVTKTDRCKRWHQCGQPLTTEHSQAKVHIFKAVQEDVYKEELKCLTQGIKVHCQSPLVKLDPFIDKSGLIRVGGRLHRADLEEQEKHPLILPAGHHVATLLVRHYHDQVAHQGRHFTEGALRTAGVWIVGGKKLISSIIFKCVICKKLRGKVQVQKMADLPTDRLTTDPPFTHVGLDVFGPWGVTTRRMRGGAAESKRPLVPISYDAEIPEMLSPATLLTQKASVNPAPPGNFELDHLCKVQWRQVQSLADSFWKRWRLEYLATLQPRRKWTTEKPDLQEGDIVLIKDSQAKRNEWPLGRIVKAIPSLDSKVRKVMVKTLSQGVLKEYLRPISDVVLLIPKLMDIDRGVKDLSEQQSELKTSVANQVNHLALQMQRVISRLDELVPPKPVAPPVAQSTTPSSPPRLDLSAWLLQRSFRRLRTVVNGLAEEIKDYLAPHDLPTDFEDLVDLATRIDTCLQEREQERQRSRRSYATGSAMGSTRALPLCPFFACSYGGSSTTYTIRGAHAVVKNQAAPGRTVKDSPRGETRKPLLAGHAALERVMSRKASGSRLSGAHKLQPHWNDLQPRFDSVSSSQHGVKSREPGSAALYDVLPSCPDQPPSDAYAAADTHQEEGGYEAGQGVCDNTFGWKSVGQELRPNDVTTDLTRYQHGNRALASKDMKKSQDRGMAHSEESRLTNLLRRVSREDDRDRRLATLKQLKEFISHSESKVALVKQLDTILSTLNDILNESKLLWELRQDAAACLGLLCTVLSYEAERIFKWLFLKFTSNGRDEVKLLYLVAAQHALEAAGERKAFSHIMQLVMSNLQSILENVDTPELLCQSVKCILQVARCYPHVFSTNFRLVTKLRDLGLNSALCDWILNFLTDRPQAVRICSTTSSTLTLNTGAPQGCVLSPLLYSLFSSHMTAWPPTSLTPSNFIGLITGNNETAYRDMDTVDILVGWHIDHTQKQSLTQQVSVVCFACLILQTPFCICFQSLRWLQSLEQFWVADLTFSTTLLGQFLEDMEAYAEDLNHVVSGGPLDEDIPPPSVSLPKLAALLRVFSTVVRSIGERFNPFRGPPITEVYVTDILNRVLACVTTAKQVQFSEAVLTAGNECVGVLLASVEPCGQLMEAVLAYGVDQLDCCRACGSDYNLAVLSLLTLIVDQINTKLPASFVEKLLAPDSQLLKLRFHQEKEVVSAVHGVYQALLSLKNIPTLEAAYKMVLGEMACALSSLTVTLEPSGRAPAPSGHYSTIQHPAFASLTLPLEKAQFTLIFNLSTLTTIGNTKNSLIGMWALSPTVFALLSHNLMLVHSELAVCYPAIQYSVLYTLYSHCTRTVKQFVETSEIHDHFISSSLSSSSPSLFDGAVISTVTTATKKHFSTLLSLLGGLLLKEHLYSEARRLLLTWAQEISVLMKKSDTYSPLFSLPSFNRFCRGLLANGLNEDQSICLQTCHSLQVLSPSLSTELLQRRCVDVCRVQLVHSAVRVRQAYGRLLRTIPLDVALSNHSHPEMRELSLAIRHHMSRAPSSTFHPQDFSDLISFILYGVLQRGGLLVMLKDPWLERLYYSCQRLEKRDGRGGIDGSRPGVVPQALLKTEVVLWQWAVWEAAQFTVLSKLRTPLGRAQDTFQTIEGMIRSLAAHSLNPEQNVSMWAGAGGDGDGHHSNQLRLVLLLQYLENLEKLMYNAYEGCANALTAPPKGIRTFFYTNRQTCQDWLTRIRLALMRVGLLSGQPAVTIRHGFDLLTEIKNSSAQVPELEVPLTLLVEALCELRCPEAIQGLAAWSLLTTGKTLGWLSSVAVQAEGRFEKAALEYQDQLSAVTGMDCSIKTSEFCLLKLSSTLSSPKHTSNGESRKTVLLKSSECTPEVINFLANKTCQCYVALCDWASVKEWQATIHALKQNSTNPVSINLRTDFNYIQALSHFEEGDLAECGAQLELLPGEDYSSLSNSKDKLDLKRLLPSMSPDPTELQRAIEVQLLRSAVSAMTKASQQQERNTPDMLLRCLKQTGRICLGPLRLSTLALSDALPTLPTMQLHCTATLENTLSGQEDCVIPLCSEALSSCKQQDIQPFLQSLRYTIFQRQLLQKLKGYSTSIDGHLIELCLTAVKFARKKGNITLASSLLNQFSDGTHEEEQQAFRRLSLEGTLGEKWGPELQIEKAKVMRTAGQSMTAMEMLSRAALSYCQVRKNESATCRSLLTLCKWLLADWKDITPQLKQVVKKSGAVNSSNAVSSMSSLSRNIFALLELPLEDQGIPHIIPESSVSVGVGEADFVLGQLYQLSTSLAPEMAKSWAALASWAYRWGRKVVDNARLPRGGIASSSCGEEGDRGAAASNPPVKKTKKPYSAFSGRPCVDLLAYRNTNKLLCCEALDEDMALQQEDDEDDMVDVIWRQLTGSCPWLGEAGQLVTDGLIRVWRRVVDRIFGLYRISCQAYFTFLKLNAGQVPIDEDDPKLLLSYHNSKQSNDDVIVMATLRLLRLLVKHAGELREGLELGLASTPTAPWRGIIPQLFSRLNHPEAYIRQSICSLLCRVAQDSPHLILYPAIVGSLALGGEAQNAGGKLPSALPTFLGSIQGEDLGGHEEEQPENGRQGCTPDELATSYSSQDQAMMQDCYSKIVEKLSFANPTMVLQVQQLVGELRRVTLLWDELWLGVLQQQHMHVLRRIQQLEDEVKRVQNNNTLRRDEKTAIMREKHSALMRPVVFALDHVCSITAAPAETPHETWFQQTYGDVIISALERLKNPANPANPASSWLPFKQIMMSLQQRAQKRASYILHLDEISPRLVTMTTTEMALPGEVSASDAVTIQSVGNTITILPTKTKPKKLFFLGSDGRNYPYLFKGLEDLHLDERIMQFLSIVNTMFTKINQQEQPHFHARHYSVTPLGTRSGLIQWVDGATPLFGLYKRWQQREAVLQVQRAQDSFQQQPAPPVPRPSELYYSRIGPALKAVGLSLDVSRRDWPLSVMKEVLKELMEATPSNLLAKELWCSCTTPSEWWGVTQSYARSTAVMSMVGYIIGLGDRHLDNVLIDMTTGEVVHIDYNVCFEKGEFQLGEACGYQKKVPFRMTHNIETALGVTGVEGIFRLSCEQVVQMMRRGRETLLTLLEAFVYDPLVDWTAGGEVGFAGAVYGGGGQQADNKQSKREMERDITRSLFSSRVAEIKVNWFKNRDELLAVLPQVEETMEEYLVLQELLCQGEKLQAKLQEEMVFLEGAQNHSDHLILTLDQRYSEHTQLQSRQRTVQEAIQSKLTDLDQWISQYQAAFSNLEATQLASLLQDISSPIDLVRSVRCFANNKPWITSDIKGLLNQKKKAFKDGDTQELKQIQKELRVQLREAKEQYRRNIEQRMQNNNMREVWEGMKTITGCSSKRGAPIEGDVGRANQLNQFFNRKTVMACDSDKLIIFLNCYGPILSAAYGPPSYVPATAFLQNAGQAHLISQCESLEAEVSSLLQQRRAALRGCLEQLHSYATVALLYPRASLLLHRVHQWKAWLEELLRDMTVETCQHVYRQYEVLFSPQPPAATCQFLSSVELALQHQVAETNERVMHQADRLKAEGTTAKACEEQLQEIEHCITVFLQENGEPGSHSLAGIIISALCTLCRRNLVMEAAANSAGEQLVDLTSRDGAWFLEELCSMIGNVSALATLLQLCSLLPHDLDLPAPSVTTQAVYLANAVYTCLQELNTNFRQIIFPEALRCMVKGEPTLESMLAELEQLVEQSSDGLGLQGLVDSLQSTTGLDHNGQNTCLHITRILRAQYSELIQPRSMDGPGQDTPKMSAGQMLLVAFDGMFTQLETAFGQLTDKLSSVEVPTAWRKVDVLRESRATQLHFFDSLNKRQLMEEVFFLKRLQTIRDFFRMCASFAQTLSGTSPPAEDLLTTNGPVGMGKLLYRRPSATGSGVTVVSEEQMIRPIKAFTAEFVRQMLMGLPSQALGLALCSTLSALGLDVVAQVEAKDFGAESKVSLDELCKKAVDQSLASGRVSQLLLNRATVLASSYDTAWKKMDLLKRLDANLEAAKASLQRSQLHIAMFQWQHEDVLGSNNQPLSVSIPPRSVILSNMKKKLYKLSQDEGAIVAIQEKLVSLEASIEQRLKWAGGANPALAPVLQDFEMTIRERRSMVVRENQRTSQVTFLCTTILNFEGLRTRSPEALNMDAALFELLKRCQQTCSYAAQFSSTVSPLELQLLHRLSPVLDLPIGSPDWLNCAQRQLEEELRVERRTQEEQEQQLESCGETLQLLIDSIKTVLSNHNRQLADVKHLLRAMAKDEEAALVDGEEVAYEGSVRHFLLEYKAWQDNIQLVLFTVIQASGQPRNQEHLELLDEIPAILKELHSQSQSVYNGLVGFASPLVTDRDSECASPASAAQTSFAAAVRCSGMKTQPDSMSQNARKALPRHLGTPTDTPPSTLLMNSKGLNPSPKRAARDPKTGRAVQERNSYAVSVWKRVKAKLEGRDIDPNRRLSVTEQVDLVIKEATNMDNLAQLYEGWTAWV</sequence>
<protein>
    <submittedName>
        <fullName evidence="1">Uncharacterized protein</fullName>
    </submittedName>
</protein>
<comment type="caution">
    <text evidence="1">The sequence shown here is derived from an EMBL/GenBank/DDBJ whole genome shotgun (WGS) entry which is preliminary data.</text>
</comment>